<evidence type="ECO:0000313" key="5">
    <source>
        <dbReference type="EMBL" id="KAK3313972.1"/>
    </source>
</evidence>
<dbReference type="SUPFAM" id="SSF53474">
    <property type="entry name" value="alpha/beta-Hydrolases"/>
    <property type="match status" value="1"/>
</dbReference>
<dbReference type="EC" id="3.1.1.47" evidence="1"/>
<dbReference type="GO" id="GO:0016042">
    <property type="term" value="P:lipid catabolic process"/>
    <property type="evidence" value="ECO:0007669"/>
    <property type="project" value="UniProtKB-KW"/>
</dbReference>
<organism evidence="5 6">
    <name type="scientific">Apodospora peruviana</name>
    <dbReference type="NCBI Taxonomy" id="516989"/>
    <lineage>
        <taxon>Eukaryota</taxon>
        <taxon>Fungi</taxon>
        <taxon>Dikarya</taxon>
        <taxon>Ascomycota</taxon>
        <taxon>Pezizomycotina</taxon>
        <taxon>Sordariomycetes</taxon>
        <taxon>Sordariomycetidae</taxon>
        <taxon>Sordariales</taxon>
        <taxon>Lasiosphaeriaceae</taxon>
        <taxon>Apodospora</taxon>
    </lineage>
</organism>
<dbReference type="AlphaFoldDB" id="A0AAE0HW23"/>
<protein>
    <recommendedName>
        <fullName evidence="1">1-alkyl-2-acetylglycerophosphocholine esterase</fullName>
        <ecNumber evidence="1">3.1.1.47</ecNumber>
    </recommendedName>
</protein>
<dbReference type="PANTHER" id="PTHR10272">
    <property type="entry name" value="PLATELET-ACTIVATING FACTOR ACETYLHYDROLASE"/>
    <property type="match status" value="1"/>
</dbReference>
<accession>A0AAE0HW23</accession>
<keyword evidence="2" id="KW-0378">Hydrolase</keyword>
<sequence length="429" mass="47292">MFFHPVETGKNIKALDCHAWLPRISNQSSSYGKRVSIMKLSSFMPLAASTHALVLPDGGGPFAVRTFVETLTDTSRLDRFAPPDSPHLRRLLISTYLPVDSSKKSCQIHAVPYMTPLVAQDYTNQANDLGAGLPNDTFASLQMNVCKTPRPDIHYKEHKHHDTPLLLFSTGLGTSRLSYGAMARSISSHGYAVVTIDHPYDASIVEYPDGSVIRASNFSEYPDDISLLLALNEERAKDVSFVLDQLQAAHKRPPPLRDFADKIDFKKIAMYGHSLGGSTAANVVVSDRRILGGLNLDGAIRGINYTKEHMPEKPFLNVGQPSHRNSDPTWAEIANAWRGPYAQLEVSNTTHLTFMDLAIIAAAFDYTPSTAPSLVKVLGTIDWSKVQDILTTLVVSFAELVFEGKTSQILRGQDQEFPEVTLVKDGLDR</sequence>
<evidence type="ECO:0000256" key="1">
    <source>
        <dbReference type="ARBA" id="ARBA00013201"/>
    </source>
</evidence>
<comment type="caution">
    <text evidence="5">The sequence shown here is derived from an EMBL/GenBank/DDBJ whole genome shotgun (WGS) entry which is preliminary data.</text>
</comment>
<evidence type="ECO:0000256" key="4">
    <source>
        <dbReference type="ARBA" id="ARBA00023098"/>
    </source>
</evidence>
<name>A0AAE0HW23_9PEZI</name>
<proteinExistence type="predicted"/>
<reference evidence="5" key="1">
    <citation type="journal article" date="2023" name="Mol. Phylogenet. Evol.">
        <title>Genome-scale phylogeny and comparative genomics of the fungal order Sordariales.</title>
        <authorList>
            <person name="Hensen N."/>
            <person name="Bonometti L."/>
            <person name="Westerberg I."/>
            <person name="Brannstrom I.O."/>
            <person name="Guillou S."/>
            <person name="Cros-Aarteil S."/>
            <person name="Calhoun S."/>
            <person name="Haridas S."/>
            <person name="Kuo A."/>
            <person name="Mondo S."/>
            <person name="Pangilinan J."/>
            <person name="Riley R."/>
            <person name="LaButti K."/>
            <person name="Andreopoulos B."/>
            <person name="Lipzen A."/>
            <person name="Chen C."/>
            <person name="Yan M."/>
            <person name="Daum C."/>
            <person name="Ng V."/>
            <person name="Clum A."/>
            <person name="Steindorff A."/>
            <person name="Ohm R.A."/>
            <person name="Martin F."/>
            <person name="Silar P."/>
            <person name="Natvig D.O."/>
            <person name="Lalanne C."/>
            <person name="Gautier V."/>
            <person name="Ament-Velasquez S.L."/>
            <person name="Kruys A."/>
            <person name="Hutchinson M.I."/>
            <person name="Powell A.J."/>
            <person name="Barry K."/>
            <person name="Miller A.N."/>
            <person name="Grigoriev I.V."/>
            <person name="Debuchy R."/>
            <person name="Gladieux P."/>
            <person name="Hiltunen Thoren M."/>
            <person name="Johannesson H."/>
        </authorList>
    </citation>
    <scope>NUCLEOTIDE SEQUENCE</scope>
    <source>
        <strain evidence="5">CBS 118394</strain>
    </source>
</reference>
<dbReference type="EMBL" id="JAUEDM010000007">
    <property type="protein sequence ID" value="KAK3313972.1"/>
    <property type="molecule type" value="Genomic_DNA"/>
</dbReference>
<dbReference type="Proteomes" id="UP001283341">
    <property type="component" value="Unassembled WGS sequence"/>
</dbReference>
<keyword evidence="3" id="KW-0442">Lipid degradation</keyword>
<keyword evidence="6" id="KW-1185">Reference proteome</keyword>
<evidence type="ECO:0000256" key="3">
    <source>
        <dbReference type="ARBA" id="ARBA00022963"/>
    </source>
</evidence>
<dbReference type="Pfam" id="PF03403">
    <property type="entry name" value="PAF-AH_p_II"/>
    <property type="match status" value="1"/>
</dbReference>
<evidence type="ECO:0000256" key="2">
    <source>
        <dbReference type="ARBA" id="ARBA00022801"/>
    </source>
</evidence>
<dbReference type="InterPro" id="IPR029058">
    <property type="entry name" value="AB_hydrolase_fold"/>
</dbReference>
<gene>
    <name evidence="5" type="ORF">B0H66DRAFT_368900</name>
</gene>
<keyword evidence="4" id="KW-0443">Lipid metabolism</keyword>
<reference evidence="5" key="2">
    <citation type="submission" date="2023-06" db="EMBL/GenBank/DDBJ databases">
        <authorList>
            <consortium name="Lawrence Berkeley National Laboratory"/>
            <person name="Haridas S."/>
            <person name="Hensen N."/>
            <person name="Bonometti L."/>
            <person name="Westerberg I."/>
            <person name="Brannstrom I.O."/>
            <person name="Guillou S."/>
            <person name="Cros-Aarteil S."/>
            <person name="Calhoun S."/>
            <person name="Kuo A."/>
            <person name="Mondo S."/>
            <person name="Pangilinan J."/>
            <person name="Riley R."/>
            <person name="Labutti K."/>
            <person name="Andreopoulos B."/>
            <person name="Lipzen A."/>
            <person name="Chen C."/>
            <person name="Yanf M."/>
            <person name="Daum C."/>
            <person name="Ng V."/>
            <person name="Clum A."/>
            <person name="Steindorff A."/>
            <person name="Ohm R."/>
            <person name="Martin F."/>
            <person name="Silar P."/>
            <person name="Natvig D."/>
            <person name="Lalanne C."/>
            <person name="Gautier V."/>
            <person name="Ament-Velasquez S.L."/>
            <person name="Kruys A."/>
            <person name="Hutchinson M.I."/>
            <person name="Powell A.J."/>
            <person name="Barry K."/>
            <person name="Miller A.N."/>
            <person name="Grigoriev I.V."/>
            <person name="Debuchy R."/>
            <person name="Gladieux P."/>
            <person name="Thoren M.H."/>
            <person name="Johannesson H."/>
        </authorList>
    </citation>
    <scope>NUCLEOTIDE SEQUENCE</scope>
    <source>
        <strain evidence="5">CBS 118394</strain>
    </source>
</reference>
<dbReference type="GO" id="GO:0003847">
    <property type="term" value="F:1-alkyl-2-acetylglycerophosphocholine esterase activity"/>
    <property type="evidence" value="ECO:0007669"/>
    <property type="project" value="UniProtKB-EC"/>
</dbReference>
<evidence type="ECO:0000313" key="6">
    <source>
        <dbReference type="Proteomes" id="UP001283341"/>
    </source>
</evidence>
<dbReference type="Gene3D" id="3.40.50.1820">
    <property type="entry name" value="alpha/beta hydrolase"/>
    <property type="match status" value="1"/>
</dbReference>
<dbReference type="PANTHER" id="PTHR10272:SF14">
    <property type="entry name" value="PAF ACETYLHYDROLASE FAMILY PROTEIN"/>
    <property type="match status" value="1"/>
</dbReference>